<evidence type="ECO:0000313" key="2">
    <source>
        <dbReference type="Proteomes" id="UP000199450"/>
    </source>
</evidence>
<gene>
    <name evidence="1" type="ORF">SAMN05421856_10232</name>
</gene>
<dbReference type="AlphaFoldDB" id="A0A1H7WVR7"/>
<protein>
    <submittedName>
        <fullName evidence="1">Uncharacterized protein</fullName>
    </submittedName>
</protein>
<proteinExistence type="predicted"/>
<organism evidence="1 2">
    <name type="scientific">Chryseobacterium taichungense</name>
    <dbReference type="NCBI Taxonomy" id="295069"/>
    <lineage>
        <taxon>Bacteria</taxon>
        <taxon>Pseudomonadati</taxon>
        <taxon>Bacteroidota</taxon>
        <taxon>Flavobacteriia</taxon>
        <taxon>Flavobacteriales</taxon>
        <taxon>Weeksellaceae</taxon>
        <taxon>Chryseobacterium group</taxon>
        <taxon>Chryseobacterium</taxon>
    </lineage>
</organism>
<accession>A0A1H7WVR7</accession>
<dbReference type="EMBL" id="FOBV01000002">
    <property type="protein sequence ID" value="SEM25652.1"/>
    <property type="molecule type" value="Genomic_DNA"/>
</dbReference>
<dbReference type="Proteomes" id="UP000199450">
    <property type="component" value="Unassembled WGS sequence"/>
</dbReference>
<reference evidence="2" key="1">
    <citation type="submission" date="2016-10" db="EMBL/GenBank/DDBJ databases">
        <authorList>
            <person name="Varghese N."/>
            <person name="Submissions S."/>
        </authorList>
    </citation>
    <scope>NUCLEOTIDE SEQUENCE [LARGE SCALE GENOMIC DNA]</scope>
    <source>
        <strain evidence="2">DSM 17453</strain>
    </source>
</reference>
<evidence type="ECO:0000313" key="1">
    <source>
        <dbReference type="EMBL" id="SEM25652.1"/>
    </source>
</evidence>
<keyword evidence="2" id="KW-1185">Reference proteome</keyword>
<sequence length="44" mass="5028">MIYKGVKLIKVIQNSCVTLINEVALFNLKAFQKLNISLFLFAIK</sequence>
<name>A0A1H7WVR7_9FLAO</name>